<keyword evidence="4" id="KW-0812">Transmembrane</keyword>
<accession>A0A2Z4LSC1</accession>
<dbReference type="SMART" id="SM00342">
    <property type="entry name" value="HTH_ARAC"/>
    <property type="match status" value="1"/>
</dbReference>
<feature type="transmembrane region" description="Helical" evidence="4">
    <location>
        <begin position="159"/>
        <end position="176"/>
    </location>
</feature>
<dbReference type="EMBL" id="CP030104">
    <property type="protein sequence ID" value="AWX44672.1"/>
    <property type="molecule type" value="Genomic_DNA"/>
</dbReference>
<keyword evidence="2" id="KW-0238">DNA-binding</keyword>
<keyword evidence="1" id="KW-0805">Transcription regulation</keyword>
<keyword evidence="3" id="KW-0804">Transcription</keyword>
<dbReference type="PANTHER" id="PTHR43280">
    <property type="entry name" value="ARAC-FAMILY TRANSCRIPTIONAL REGULATOR"/>
    <property type="match status" value="1"/>
</dbReference>
<dbReference type="GO" id="GO:0003700">
    <property type="term" value="F:DNA-binding transcription factor activity"/>
    <property type="evidence" value="ECO:0007669"/>
    <property type="project" value="InterPro"/>
</dbReference>
<evidence type="ECO:0000259" key="5">
    <source>
        <dbReference type="PROSITE" id="PS01124"/>
    </source>
</evidence>
<dbReference type="PROSITE" id="PS00041">
    <property type="entry name" value="HTH_ARAC_FAMILY_1"/>
    <property type="match status" value="1"/>
</dbReference>
<keyword evidence="4" id="KW-1133">Transmembrane helix</keyword>
<evidence type="ECO:0000313" key="6">
    <source>
        <dbReference type="EMBL" id="AWX44672.1"/>
    </source>
</evidence>
<dbReference type="InterPro" id="IPR009057">
    <property type="entry name" value="Homeodomain-like_sf"/>
</dbReference>
<dbReference type="PANTHER" id="PTHR43280:SF29">
    <property type="entry name" value="ARAC-FAMILY TRANSCRIPTIONAL REGULATOR"/>
    <property type="match status" value="1"/>
</dbReference>
<proteinExistence type="predicted"/>
<evidence type="ECO:0000256" key="2">
    <source>
        <dbReference type="ARBA" id="ARBA00023125"/>
    </source>
</evidence>
<dbReference type="Gene3D" id="1.10.10.60">
    <property type="entry name" value="Homeodomain-like"/>
    <property type="match status" value="2"/>
</dbReference>
<evidence type="ECO:0000256" key="1">
    <source>
        <dbReference type="ARBA" id="ARBA00023015"/>
    </source>
</evidence>
<sequence>MKQDTVILVLSCLGLVQALFLFVYLITLKKGKRKANIFLAFLILGVTIRIGKSVLNTYFHLEPWQRNLGISGILLTGPFLWFYGKTLFDRSNAFLQKNYLHLVPFAVFALLSTFIPNRGDALSYVIYIAVFLHLGLYIGLSIYILYVIGKSVHQQLHNWYRNLIIGIGVIWFFYMGHLAGIFSWYIGGAVFFSFLIYIFSFLFLQKHAFQLGKYTKSTLDGETSRQLVSSLKNLFVQEEMYLHKTISLEIIAEKLNTSPRKLSQAINENELKNFSEFVNHYRIEKAKQLLSEPDSMKQKIATIAYDCGFGNVTSFNLAFKAATQLTPSAYRSQFNA</sequence>
<evidence type="ECO:0000256" key="3">
    <source>
        <dbReference type="ARBA" id="ARBA00023163"/>
    </source>
</evidence>
<keyword evidence="4" id="KW-0472">Membrane</keyword>
<dbReference type="OrthoDB" id="6283866at2"/>
<feature type="transmembrane region" description="Helical" evidence="4">
    <location>
        <begin position="121"/>
        <end position="147"/>
    </location>
</feature>
<reference evidence="6 7" key="1">
    <citation type="submission" date="2018-06" db="EMBL/GenBank/DDBJ databases">
        <title>Spongiibacterium sp. HME9304 Genome sequencing and assembly.</title>
        <authorList>
            <person name="Kang H."/>
            <person name="Kim H."/>
            <person name="Joh K."/>
        </authorList>
    </citation>
    <scope>NUCLEOTIDE SEQUENCE [LARGE SCALE GENOMIC DNA]</scope>
    <source>
        <strain evidence="6 7">HME9304</strain>
    </source>
</reference>
<feature type="transmembrane region" description="Helical" evidence="4">
    <location>
        <begin position="67"/>
        <end position="87"/>
    </location>
</feature>
<dbReference type="KEGG" id="spon:HME9304_01675"/>
<protein>
    <recommendedName>
        <fullName evidence="5">HTH araC/xylS-type domain-containing protein</fullName>
    </recommendedName>
</protein>
<evidence type="ECO:0000256" key="4">
    <source>
        <dbReference type="SAM" id="Phobius"/>
    </source>
</evidence>
<dbReference type="SUPFAM" id="SSF46689">
    <property type="entry name" value="Homeodomain-like"/>
    <property type="match status" value="1"/>
</dbReference>
<dbReference type="RefSeq" id="WP_112378123.1">
    <property type="nucleotide sequence ID" value="NZ_CP030104.1"/>
</dbReference>
<dbReference type="Proteomes" id="UP000248536">
    <property type="component" value="Chromosome"/>
</dbReference>
<feature type="transmembrane region" description="Helical" evidence="4">
    <location>
        <begin position="99"/>
        <end position="115"/>
    </location>
</feature>
<feature type="transmembrane region" description="Helical" evidence="4">
    <location>
        <begin position="37"/>
        <end position="55"/>
    </location>
</feature>
<gene>
    <name evidence="6" type="ORF">HME9304_01675</name>
</gene>
<dbReference type="InterPro" id="IPR018060">
    <property type="entry name" value="HTH_AraC"/>
</dbReference>
<feature type="transmembrane region" description="Helical" evidence="4">
    <location>
        <begin position="6"/>
        <end position="25"/>
    </location>
</feature>
<dbReference type="GO" id="GO:0043565">
    <property type="term" value="F:sequence-specific DNA binding"/>
    <property type="evidence" value="ECO:0007669"/>
    <property type="project" value="InterPro"/>
</dbReference>
<dbReference type="AlphaFoldDB" id="A0A2Z4LSC1"/>
<keyword evidence="7" id="KW-1185">Reference proteome</keyword>
<evidence type="ECO:0000313" key="7">
    <source>
        <dbReference type="Proteomes" id="UP000248536"/>
    </source>
</evidence>
<dbReference type="PROSITE" id="PS01124">
    <property type="entry name" value="HTH_ARAC_FAMILY_2"/>
    <property type="match status" value="1"/>
</dbReference>
<feature type="transmembrane region" description="Helical" evidence="4">
    <location>
        <begin position="182"/>
        <end position="204"/>
    </location>
</feature>
<dbReference type="Pfam" id="PF12833">
    <property type="entry name" value="HTH_18"/>
    <property type="match status" value="1"/>
</dbReference>
<organism evidence="6 7">
    <name type="scientific">Flagellimonas maritima</name>
    <dbReference type="NCBI Taxonomy" id="1383885"/>
    <lineage>
        <taxon>Bacteria</taxon>
        <taxon>Pseudomonadati</taxon>
        <taxon>Bacteroidota</taxon>
        <taxon>Flavobacteriia</taxon>
        <taxon>Flavobacteriales</taxon>
        <taxon>Flavobacteriaceae</taxon>
        <taxon>Flagellimonas</taxon>
    </lineage>
</organism>
<name>A0A2Z4LSC1_9FLAO</name>
<dbReference type="InterPro" id="IPR018062">
    <property type="entry name" value="HTH_AraC-typ_CS"/>
</dbReference>
<feature type="domain" description="HTH araC/xylS-type" evidence="5">
    <location>
        <begin position="225"/>
        <end position="333"/>
    </location>
</feature>